<dbReference type="Pfam" id="PF14310">
    <property type="entry name" value="Fn3-like"/>
    <property type="match status" value="1"/>
</dbReference>
<dbReference type="Gene3D" id="2.60.40.10">
    <property type="entry name" value="Immunoglobulins"/>
    <property type="match status" value="1"/>
</dbReference>
<dbReference type="SMART" id="SM01217">
    <property type="entry name" value="Fn3_like"/>
    <property type="match status" value="1"/>
</dbReference>
<keyword evidence="2" id="KW-0378">Hydrolase</keyword>
<dbReference type="InterPro" id="IPR026891">
    <property type="entry name" value="Fn3-like"/>
</dbReference>
<dbReference type="EMBL" id="SNRY01009846">
    <property type="protein sequence ID" value="KAA6306518.1"/>
    <property type="molecule type" value="Genomic_DNA"/>
</dbReference>
<gene>
    <name evidence="4" type="ORF">EZS27_041826</name>
</gene>
<dbReference type="InterPro" id="IPR013783">
    <property type="entry name" value="Ig-like_fold"/>
</dbReference>
<evidence type="ECO:0000256" key="2">
    <source>
        <dbReference type="ARBA" id="ARBA00022801"/>
    </source>
</evidence>
<feature type="non-terminal residue" evidence="4">
    <location>
        <position position="1"/>
    </location>
</feature>
<dbReference type="PANTHER" id="PTHR42715">
    <property type="entry name" value="BETA-GLUCOSIDASE"/>
    <property type="match status" value="1"/>
</dbReference>
<dbReference type="InterPro" id="IPR050288">
    <property type="entry name" value="Cellulose_deg_GH3"/>
</dbReference>
<feature type="domain" description="Fibronectin type III-like" evidence="3">
    <location>
        <begin position="38"/>
        <end position="107"/>
    </location>
</feature>
<organism evidence="4">
    <name type="scientific">termite gut metagenome</name>
    <dbReference type="NCBI Taxonomy" id="433724"/>
    <lineage>
        <taxon>unclassified sequences</taxon>
        <taxon>metagenomes</taxon>
        <taxon>organismal metagenomes</taxon>
    </lineage>
</organism>
<evidence type="ECO:0000313" key="4">
    <source>
        <dbReference type="EMBL" id="KAA6306518.1"/>
    </source>
</evidence>
<dbReference type="AlphaFoldDB" id="A0A5J4PC05"/>
<proteinExistence type="inferred from homology"/>
<accession>A0A5J4PC05</accession>
<protein>
    <recommendedName>
        <fullName evidence="3">Fibronectin type III-like domain-containing protein</fullName>
    </recommendedName>
</protein>
<dbReference type="PANTHER" id="PTHR42715:SF10">
    <property type="entry name" value="BETA-GLUCOSIDASE"/>
    <property type="match status" value="1"/>
</dbReference>
<comment type="similarity">
    <text evidence="1">Belongs to the glycosyl hydrolase 3 family.</text>
</comment>
<name>A0A5J4PC05_9ZZZZ</name>
<evidence type="ECO:0000259" key="3">
    <source>
        <dbReference type="SMART" id="SM01217"/>
    </source>
</evidence>
<reference evidence="4" key="1">
    <citation type="submission" date="2019-03" db="EMBL/GenBank/DDBJ databases">
        <title>Single cell metagenomics reveals metabolic interactions within the superorganism composed of flagellate Streblomastix strix and complex community of Bacteroidetes bacteria on its surface.</title>
        <authorList>
            <person name="Treitli S.C."/>
            <person name="Kolisko M."/>
            <person name="Husnik F."/>
            <person name="Keeling P."/>
            <person name="Hampl V."/>
        </authorList>
    </citation>
    <scope>NUCLEOTIDE SEQUENCE</scope>
    <source>
        <strain evidence="4">STM</strain>
    </source>
</reference>
<dbReference type="GO" id="GO:0016787">
    <property type="term" value="F:hydrolase activity"/>
    <property type="evidence" value="ECO:0007669"/>
    <property type="project" value="UniProtKB-KW"/>
</dbReference>
<comment type="caution">
    <text evidence="4">The sequence shown here is derived from an EMBL/GenBank/DDBJ whole genome shotgun (WGS) entry which is preliminary data.</text>
</comment>
<evidence type="ECO:0000256" key="1">
    <source>
        <dbReference type="ARBA" id="ARBA00005336"/>
    </source>
</evidence>
<sequence>SYSNFKYSPLQVQQSGKTNENLSVEVEITNDSKIAGDEVVQLYVSHPDTKLLSALYALKSFKRINLQAGETKKISFTLTPKELGIVDENGALTVYPGQVKIYVGGTSPAASIAASLPVVEQTVGIQGEQFVVL</sequence>